<evidence type="ECO:0000313" key="2">
    <source>
        <dbReference type="EMBL" id="EXJ15115.1"/>
    </source>
</evidence>
<evidence type="ECO:0008006" key="4">
    <source>
        <dbReference type="Google" id="ProtNLM"/>
    </source>
</evidence>
<dbReference type="Pfam" id="PF09997">
    <property type="entry name" value="DUF2238"/>
    <property type="match status" value="1"/>
</dbReference>
<sequence length="202" mass="23129">MFVLVNALLFLMMCVFVYYSRFVAYRGAANIHEFFVYALAILLAILFLWLHFRRYSFGPGLLLMVQLGILMHFAGAFVRVDDHRLYDEFLLGIRYDKYVHLVNAFVSALLVRQLFILRRISLAGINRLFVVLTVLGLGALVEIVEYLVVNTVRNNGVGGYDNNMQDLIANMFGATLFLVYLAVRERLASREARDRSFPDAAD</sequence>
<feature type="transmembrane region" description="Helical" evidence="1">
    <location>
        <begin position="59"/>
        <end position="78"/>
    </location>
</feature>
<accession>W9VXF6</accession>
<keyword evidence="3" id="KW-1185">Reference proteome</keyword>
<dbReference type="Proteomes" id="UP000019460">
    <property type="component" value="Unassembled WGS sequence"/>
</dbReference>
<dbReference type="STRING" id="1249627.D779_1669"/>
<evidence type="ECO:0000313" key="3">
    <source>
        <dbReference type="Proteomes" id="UP000019460"/>
    </source>
</evidence>
<dbReference type="InterPro" id="IPR014509">
    <property type="entry name" value="YjdF-like"/>
</dbReference>
<comment type="caution">
    <text evidence="2">The sequence shown here is derived from an EMBL/GenBank/DDBJ whole genome shotgun (WGS) entry which is preliminary data.</text>
</comment>
<feature type="transmembrane region" description="Helical" evidence="1">
    <location>
        <begin position="128"/>
        <end position="147"/>
    </location>
</feature>
<evidence type="ECO:0000256" key="1">
    <source>
        <dbReference type="SAM" id="Phobius"/>
    </source>
</evidence>
<keyword evidence="1" id="KW-1133">Transmembrane helix</keyword>
<feature type="transmembrane region" description="Helical" evidence="1">
    <location>
        <begin position="7"/>
        <end position="28"/>
    </location>
</feature>
<reference evidence="2 3" key="1">
    <citation type="submission" date="2012-11" db="EMBL/GenBank/DDBJ databases">
        <title>Genome assembly of Thiorhodococcus sp. AK35.</title>
        <authorList>
            <person name="Nupur N."/>
            <person name="Khatri I."/>
            <person name="Subramanian S."/>
            <person name="Pinnaka A."/>
        </authorList>
    </citation>
    <scope>NUCLEOTIDE SEQUENCE [LARGE SCALE GENOMIC DNA]</scope>
    <source>
        <strain evidence="2 3">AK35</strain>
    </source>
</reference>
<keyword evidence="1" id="KW-0812">Transmembrane</keyword>
<gene>
    <name evidence="2" type="ORF">D779_1669</name>
</gene>
<protein>
    <recommendedName>
        <fullName evidence="4">VanZ-like domain-containing protein</fullName>
    </recommendedName>
</protein>
<dbReference type="EMBL" id="AONC01000029">
    <property type="protein sequence ID" value="EXJ15115.1"/>
    <property type="molecule type" value="Genomic_DNA"/>
</dbReference>
<dbReference type="eggNOG" id="COG3647">
    <property type="taxonomic scope" value="Bacteria"/>
</dbReference>
<dbReference type="AlphaFoldDB" id="W9VXF6"/>
<keyword evidence="1" id="KW-0472">Membrane</keyword>
<feature type="transmembrane region" description="Helical" evidence="1">
    <location>
        <begin position="167"/>
        <end position="183"/>
    </location>
</feature>
<name>W9VXF6_9GAMM</name>
<feature type="transmembrane region" description="Helical" evidence="1">
    <location>
        <begin position="98"/>
        <end position="116"/>
    </location>
</feature>
<organism evidence="2 3">
    <name type="scientific">Imhoffiella purpurea</name>
    <dbReference type="NCBI Taxonomy" id="1249627"/>
    <lineage>
        <taxon>Bacteria</taxon>
        <taxon>Pseudomonadati</taxon>
        <taxon>Pseudomonadota</taxon>
        <taxon>Gammaproteobacteria</taxon>
        <taxon>Chromatiales</taxon>
        <taxon>Chromatiaceae</taxon>
        <taxon>Imhoffiella</taxon>
    </lineage>
</organism>
<feature type="transmembrane region" description="Helical" evidence="1">
    <location>
        <begin position="34"/>
        <end position="52"/>
    </location>
</feature>
<proteinExistence type="predicted"/>